<accession>A0A0G3CG53</accession>
<evidence type="ECO:0000313" key="1">
    <source>
        <dbReference type="EMBL" id="AKJ39715.1"/>
    </source>
</evidence>
<evidence type="ECO:0000313" key="2">
    <source>
        <dbReference type="Proteomes" id="UP000035331"/>
    </source>
</evidence>
<proteinExistence type="predicted"/>
<reference evidence="2" key="1">
    <citation type="submission" date="2014-06" db="EMBL/GenBank/DDBJ databases">
        <title>The complete genome sequence of Methanosarcina barkeri CM1.</title>
        <authorList>
            <consortium name="Pastoral Greenhouse Gas Research Consortium"/>
            <person name="Lambie S.C."/>
            <person name="Leahy S.C."/>
            <person name="Kelly W.J."/>
            <person name="Li D."/>
            <person name="Reilly K."/>
            <person name="Attwood G.T."/>
            <person name="Altermann E."/>
        </authorList>
    </citation>
    <scope>NUCLEOTIDE SEQUENCE [LARGE SCALE GENOMIC DNA]</scope>
    <source>
        <strain evidence="2">CM1</strain>
    </source>
</reference>
<reference evidence="1 2" key="2">
    <citation type="journal article" date="2015" name="Stand. Genomic Sci.">
        <title>The complete genome sequence of the rumen methanogen Methanosarcina barkeri CM1.</title>
        <authorList>
            <person name="Lambie S.C."/>
            <person name="Kelly W.J."/>
            <person name="Leahy S.C."/>
            <person name="Li D."/>
            <person name="Reilly K."/>
            <person name="McAllister T.A."/>
            <person name="Valle E.R."/>
            <person name="Attwood G.T."/>
            <person name="Altermann E."/>
        </authorList>
    </citation>
    <scope>NUCLEOTIDE SEQUENCE [LARGE SCALE GENOMIC DNA]</scope>
    <source>
        <strain evidence="1 2">CM1</strain>
    </source>
</reference>
<dbReference type="AlphaFoldDB" id="A0A0G3CG53"/>
<dbReference type="SUPFAM" id="SSF54427">
    <property type="entry name" value="NTF2-like"/>
    <property type="match status" value="1"/>
</dbReference>
<organism evidence="1 2">
    <name type="scientific">Methanosarcina barkeri CM1</name>
    <dbReference type="NCBI Taxonomy" id="796385"/>
    <lineage>
        <taxon>Archaea</taxon>
        <taxon>Methanobacteriati</taxon>
        <taxon>Methanobacteriota</taxon>
        <taxon>Stenosarchaea group</taxon>
        <taxon>Methanomicrobia</taxon>
        <taxon>Methanosarcinales</taxon>
        <taxon>Methanosarcinaceae</taxon>
        <taxon>Methanosarcina</taxon>
    </lineage>
</organism>
<dbReference type="InterPro" id="IPR032710">
    <property type="entry name" value="NTF2-like_dom_sf"/>
</dbReference>
<gene>
    <name evidence="1" type="ORF">MCM1_2714</name>
</gene>
<dbReference type="Gene3D" id="3.10.450.50">
    <property type="match status" value="1"/>
</dbReference>
<protein>
    <recommendedName>
        <fullName evidence="3">Ester cyclase</fullName>
    </recommendedName>
</protein>
<evidence type="ECO:0008006" key="3">
    <source>
        <dbReference type="Google" id="ProtNLM"/>
    </source>
</evidence>
<sequence>MGFPATDKLITMNGIEIFRIKDGKTHELWSEANLLGLTQ</sequence>
<name>A0A0G3CG53_METBA</name>
<dbReference type="Proteomes" id="UP000035331">
    <property type="component" value="Chromosome"/>
</dbReference>
<dbReference type="EMBL" id="CP008746">
    <property type="protein sequence ID" value="AKJ39715.1"/>
    <property type="molecule type" value="Genomic_DNA"/>
</dbReference>